<name>A0A4U1BBP1_9GAMM</name>
<dbReference type="InterPro" id="IPR003416">
    <property type="entry name" value="MgtC/SapB/SrpB/YhiD_fam"/>
</dbReference>
<dbReference type="Proteomes" id="UP000307999">
    <property type="component" value="Unassembled WGS sequence"/>
</dbReference>
<evidence type="ECO:0000313" key="10">
    <source>
        <dbReference type="Proteomes" id="UP000307999"/>
    </source>
</evidence>
<evidence type="ECO:0000256" key="1">
    <source>
        <dbReference type="ARBA" id="ARBA00004651"/>
    </source>
</evidence>
<feature type="transmembrane region" description="Helical" evidence="7">
    <location>
        <begin position="43"/>
        <end position="63"/>
    </location>
</feature>
<evidence type="ECO:0000259" key="8">
    <source>
        <dbReference type="Pfam" id="PF02308"/>
    </source>
</evidence>
<dbReference type="OrthoDB" id="9811198at2"/>
<organism evidence="9 10">
    <name type="scientific">Thalassotalea mangrovi</name>
    <dbReference type="NCBI Taxonomy" id="2572245"/>
    <lineage>
        <taxon>Bacteria</taxon>
        <taxon>Pseudomonadati</taxon>
        <taxon>Pseudomonadota</taxon>
        <taxon>Gammaproteobacteria</taxon>
        <taxon>Alteromonadales</taxon>
        <taxon>Colwelliaceae</taxon>
        <taxon>Thalassotalea</taxon>
    </lineage>
</organism>
<dbReference type="GO" id="GO:0005886">
    <property type="term" value="C:plasma membrane"/>
    <property type="evidence" value="ECO:0007669"/>
    <property type="project" value="UniProtKB-SubCell"/>
</dbReference>
<keyword evidence="6 7" id="KW-0472">Membrane</keyword>
<keyword evidence="4 7" id="KW-0812">Transmembrane</keyword>
<feature type="transmembrane region" description="Helical" evidence="7">
    <location>
        <begin position="12"/>
        <end position="31"/>
    </location>
</feature>
<evidence type="ECO:0000256" key="4">
    <source>
        <dbReference type="ARBA" id="ARBA00022692"/>
    </source>
</evidence>
<dbReference type="InterPro" id="IPR049177">
    <property type="entry name" value="MgtC_SapB_SrpB_YhiD_N"/>
</dbReference>
<feature type="domain" description="MgtC/SapB/SrpB/YhiD N-terminal" evidence="8">
    <location>
        <begin position="18"/>
        <end position="139"/>
    </location>
</feature>
<comment type="subcellular location">
    <subcellularLocation>
        <location evidence="7">Cell inner membrane</location>
        <topology evidence="7">Multi-pass membrane protein</topology>
    </subcellularLocation>
    <subcellularLocation>
        <location evidence="1">Cell membrane</location>
        <topology evidence="1">Multi-pass membrane protein</topology>
    </subcellularLocation>
</comment>
<dbReference type="PANTHER" id="PTHR33778:SF1">
    <property type="entry name" value="MAGNESIUM TRANSPORTER YHID-RELATED"/>
    <property type="match status" value="1"/>
</dbReference>
<gene>
    <name evidence="9" type="ORF">E8M12_01230</name>
</gene>
<keyword evidence="5 7" id="KW-1133">Transmembrane helix</keyword>
<sequence length="143" mass="15099">MWTFNLDWPVILTHSFNLGLAFLLALPIAINRETKTRTAGLRTFPIVSVAACGFVLISTHVFVDVNAQARVVQGVITGIGFIGGGAILKTDDNVSGLATAASIWTTGAIGIAVAWGRYEIAIVLSVITFITLKVGSTVKQAVK</sequence>
<dbReference type="Pfam" id="PF02308">
    <property type="entry name" value="MgtC"/>
    <property type="match status" value="1"/>
</dbReference>
<dbReference type="AlphaFoldDB" id="A0A4U1BBP1"/>
<proteinExistence type="inferred from homology"/>
<keyword evidence="10" id="KW-1185">Reference proteome</keyword>
<dbReference type="PANTHER" id="PTHR33778">
    <property type="entry name" value="PROTEIN MGTC"/>
    <property type="match status" value="1"/>
</dbReference>
<accession>A0A4U1BBP1</accession>
<keyword evidence="3" id="KW-1003">Cell membrane</keyword>
<dbReference type="EMBL" id="SWDB01000003">
    <property type="protein sequence ID" value="TKB47439.1"/>
    <property type="molecule type" value="Genomic_DNA"/>
</dbReference>
<dbReference type="PRINTS" id="PR01837">
    <property type="entry name" value="MGTCSAPBPROT"/>
</dbReference>
<evidence type="ECO:0000256" key="6">
    <source>
        <dbReference type="ARBA" id="ARBA00023136"/>
    </source>
</evidence>
<evidence type="ECO:0000256" key="2">
    <source>
        <dbReference type="ARBA" id="ARBA00009298"/>
    </source>
</evidence>
<dbReference type="RefSeq" id="WP_136734250.1">
    <property type="nucleotide sequence ID" value="NZ_SWDB01000003.1"/>
</dbReference>
<comment type="similarity">
    <text evidence="2 7">Belongs to the MgtC/SapB family.</text>
</comment>
<evidence type="ECO:0000313" key="9">
    <source>
        <dbReference type="EMBL" id="TKB47439.1"/>
    </source>
</evidence>
<feature type="transmembrane region" description="Helical" evidence="7">
    <location>
        <begin position="95"/>
        <end position="114"/>
    </location>
</feature>
<keyword evidence="7" id="KW-0997">Cell inner membrane</keyword>
<comment type="caution">
    <text evidence="9">The sequence shown here is derived from an EMBL/GenBank/DDBJ whole genome shotgun (WGS) entry which is preliminary data.</text>
</comment>
<feature type="transmembrane region" description="Helical" evidence="7">
    <location>
        <begin position="120"/>
        <end position="138"/>
    </location>
</feature>
<evidence type="ECO:0000256" key="7">
    <source>
        <dbReference type="RuleBase" id="RU365041"/>
    </source>
</evidence>
<evidence type="ECO:0000256" key="5">
    <source>
        <dbReference type="ARBA" id="ARBA00022989"/>
    </source>
</evidence>
<reference evidence="9 10" key="1">
    <citation type="submission" date="2019-04" db="EMBL/GenBank/DDBJ databases">
        <title>Thalassotalea guangxiensis sp. nov., isolated from sediment of the coastal wetland.</title>
        <authorList>
            <person name="Zheng S."/>
            <person name="Zhang D."/>
        </authorList>
    </citation>
    <scope>NUCLEOTIDE SEQUENCE [LARGE SCALE GENOMIC DNA]</scope>
    <source>
        <strain evidence="9 10">ZS-4</strain>
    </source>
</reference>
<feature type="transmembrane region" description="Helical" evidence="7">
    <location>
        <begin position="69"/>
        <end position="88"/>
    </location>
</feature>
<protein>
    <recommendedName>
        <fullName evidence="7">Protein MgtC</fullName>
    </recommendedName>
</protein>
<evidence type="ECO:0000256" key="3">
    <source>
        <dbReference type="ARBA" id="ARBA00022475"/>
    </source>
</evidence>